<keyword evidence="2" id="KW-0964">Secreted</keyword>
<dbReference type="PANTHER" id="PTHR20914">
    <property type="entry name" value="LY6/PLAUR DOMAIN-CONTAINING PROTEIN 8"/>
    <property type="match status" value="1"/>
</dbReference>
<feature type="compositionally biased region" description="Low complexity" evidence="3">
    <location>
        <begin position="104"/>
        <end position="115"/>
    </location>
</feature>
<dbReference type="InterPro" id="IPR045860">
    <property type="entry name" value="Snake_toxin-like_sf"/>
</dbReference>
<accession>A0A8J6E8Q3</accession>
<dbReference type="GO" id="GO:0005576">
    <property type="term" value="C:extracellular region"/>
    <property type="evidence" value="ECO:0007669"/>
    <property type="project" value="UniProtKB-SubCell"/>
</dbReference>
<evidence type="ECO:0000256" key="1">
    <source>
        <dbReference type="ARBA" id="ARBA00004613"/>
    </source>
</evidence>
<comment type="caution">
    <text evidence="4">The sequence shown here is derived from an EMBL/GenBank/DDBJ whole genome shotgun (WGS) entry which is preliminary data.</text>
</comment>
<evidence type="ECO:0000256" key="2">
    <source>
        <dbReference type="ARBA" id="ARBA00022525"/>
    </source>
</evidence>
<feature type="region of interest" description="Disordered" evidence="3">
    <location>
        <begin position="104"/>
        <end position="142"/>
    </location>
</feature>
<proteinExistence type="predicted"/>
<organism evidence="4 5">
    <name type="scientific">Eleutherodactylus coqui</name>
    <name type="common">Puerto Rican coqui</name>
    <dbReference type="NCBI Taxonomy" id="57060"/>
    <lineage>
        <taxon>Eukaryota</taxon>
        <taxon>Metazoa</taxon>
        <taxon>Chordata</taxon>
        <taxon>Craniata</taxon>
        <taxon>Vertebrata</taxon>
        <taxon>Euteleostomi</taxon>
        <taxon>Amphibia</taxon>
        <taxon>Batrachia</taxon>
        <taxon>Anura</taxon>
        <taxon>Neobatrachia</taxon>
        <taxon>Hyloidea</taxon>
        <taxon>Eleutherodactylidae</taxon>
        <taxon>Eleutherodactylinae</taxon>
        <taxon>Eleutherodactylus</taxon>
        <taxon>Eleutherodactylus</taxon>
    </lineage>
</organism>
<dbReference type="PANTHER" id="PTHR20914:SF28">
    <property type="entry name" value="PHOSPHOLIPASE A2 INHIBITOR SUBUNIT GAMMA B"/>
    <property type="match status" value="1"/>
</dbReference>
<dbReference type="SUPFAM" id="SSF57302">
    <property type="entry name" value="Snake toxin-like"/>
    <property type="match status" value="1"/>
</dbReference>
<keyword evidence="5" id="KW-1185">Reference proteome</keyword>
<gene>
    <name evidence="4" type="ORF">GDO78_014916</name>
</gene>
<dbReference type="OrthoDB" id="9907178at2759"/>
<evidence type="ECO:0000313" key="4">
    <source>
        <dbReference type="EMBL" id="KAG9462098.1"/>
    </source>
</evidence>
<dbReference type="Gene3D" id="2.10.60.10">
    <property type="entry name" value="CD59"/>
    <property type="match status" value="2"/>
</dbReference>
<dbReference type="AlphaFoldDB" id="A0A8J6E8Q3"/>
<sequence>MVTMEDGVKKTEFFGRSCVPENQCQGPGSFSTHNSQSKKGFSCCYTDNCTPPAPVLSPNSTRQNGLTCPTCTGNGVDWCDTGMTMRCTGPETMCILQYSNMSAGSSPRGSSSSSDKPPPSGNLPMRRRQVPSDSSQDGPPLHCKCAALGSSARTDEPPTASTACDVLAVGGPSVYLGSG</sequence>
<evidence type="ECO:0000313" key="5">
    <source>
        <dbReference type="Proteomes" id="UP000770717"/>
    </source>
</evidence>
<evidence type="ECO:0000256" key="3">
    <source>
        <dbReference type="SAM" id="MobiDB-lite"/>
    </source>
</evidence>
<dbReference type="InterPro" id="IPR050918">
    <property type="entry name" value="CNF-like_PLA2_Inhibitor"/>
</dbReference>
<name>A0A8J6E8Q3_ELECQ</name>
<dbReference type="Proteomes" id="UP000770717">
    <property type="component" value="Unassembled WGS sequence"/>
</dbReference>
<evidence type="ECO:0008006" key="6">
    <source>
        <dbReference type="Google" id="ProtNLM"/>
    </source>
</evidence>
<reference evidence="4" key="1">
    <citation type="thesis" date="2020" institute="ProQuest LLC" country="789 East Eisenhower Parkway, Ann Arbor, MI, USA">
        <title>Comparative Genomics and Chromosome Evolution.</title>
        <authorList>
            <person name="Mudd A.B."/>
        </authorList>
    </citation>
    <scope>NUCLEOTIDE SEQUENCE</scope>
    <source>
        <strain evidence="4">HN-11 Male</strain>
        <tissue evidence="4">Kidney and liver</tissue>
    </source>
</reference>
<dbReference type="EMBL" id="WNTK01013614">
    <property type="protein sequence ID" value="KAG9462098.1"/>
    <property type="molecule type" value="Genomic_DNA"/>
</dbReference>
<protein>
    <recommendedName>
        <fullName evidence="6">UPAR/Ly6 domain-containing protein</fullName>
    </recommendedName>
</protein>
<comment type="subcellular location">
    <subcellularLocation>
        <location evidence="1">Secreted</location>
    </subcellularLocation>
</comment>